<dbReference type="GO" id="GO:0003700">
    <property type="term" value="F:DNA-binding transcription factor activity"/>
    <property type="evidence" value="ECO:0007669"/>
    <property type="project" value="InterPro"/>
</dbReference>
<gene>
    <name evidence="5" type="ORF">BN533_01531</name>
</gene>
<dbReference type="Pfam" id="PF03466">
    <property type="entry name" value="LysR_substrate"/>
    <property type="match status" value="1"/>
</dbReference>
<dbReference type="InterPro" id="IPR036388">
    <property type="entry name" value="WH-like_DNA-bd_sf"/>
</dbReference>
<evidence type="ECO:0000256" key="3">
    <source>
        <dbReference type="ARBA" id="ARBA00023125"/>
    </source>
</evidence>
<evidence type="ECO:0000256" key="1">
    <source>
        <dbReference type="ARBA" id="ARBA00009437"/>
    </source>
</evidence>
<keyword evidence="4" id="KW-0804">Transcription</keyword>
<dbReference type="InterPro" id="IPR000847">
    <property type="entry name" value="LysR_HTH_N"/>
</dbReference>
<dbReference type="STRING" id="1262914.BN533_01531"/>
<dbReference type="PANTHER" id="PTHR30419:SF25">
    <property type="entry name" value="HTH-TYPE TRANSCRIPTIONAL REGULATOR YTLI"/>
    <property type="match status" value="1"/>
</dbReference>
<dbReference type="Gene3D" id="3.40.190.290">
    <property type="match status" value="1"/>
</dbReference>
<evidence type="ECO:0000313" key="5">
    <source>
        <dbReference type="EMBL" id="CDB46475.1"/>
    </source>
</evidence>
<dbReference type="InterPro" id="IPR050950">
    <property type="entry name" value="HTH-type_LysR_regulators"/>
</dbReference>
<dbReference type="Pfam" id="PF00126">
    <property type="entry name" value="HTH_1"/>
    <property type="match status" value="1"/>
</dbReference>
<dbReference type="GO" id="GO:0005829">
    <property type="term" value="C:cytosol"/>
    <property type="evidence" value="ECO:0007669"/>
    <property type="project" value="TreeGrafter"/>
</dbReference>
<keyword evidence="3" id="KW-0238">DNA-binding</keyword>
<accession>R6IB43</accession>
<dbReference type="PANTHER" id="PTHR30419">
    <property type="entry name" value="HTH-TYPE TRANSCRIPTIONAL REGULATOR YBHD"/>
    <property type="match status" value="1"/>
</dbReference>
<name>R6IB43_9FIRM</name>
<dbReference type="SUPFAM" id="SSF46785">
    <property type="entry name" value="Winged helix' DNA-binding domain"/>
    <property type="match status" value="1"/>
</dbReference>
<proteinExistence type="inferred from homology"/>
<dbReference type="AlphaFoldDB" id="R6IB43"/>
<dbReference type="FunFam" id="1.10.10.10:FF:000001">
    <property type="entry name" value="LysR family transcriptional regulator"/>
    <property type="match status" value="1"/>
</dbReference>
<keyword evidence="2" id="KW-0805">Transcription regulation</keyword>
<comment type="similarity">
    <text evidence="1">Belongs to the LysR transcriptional regulatory family.</text>
</comment>
<dbReference type="InterPro" id="IPR036390">
    <property type="entry name" value="WH_DNA-bd_sf"/>
</dbReference>
<dbReference type="PROSITE" id="PS50931">
    <property type="entry name" value="HTH_LYSR"/>
    <property type="match status" value="1"/>
</dbReference>
<dbReference type="Gene3D" id="1.10.10.10">
    <property type="entry name" value="Winged helix-like DNA-binding domain superfamily/Winged helix DNA-binding domain"/>
    <property type="match status" value="1"/>
</dbReference>
<dbReference type="InterPro" id="IPR005119">
    <property type="entry name" value="LysR_subst-bd"/>
</dbReference>
<evidence type="ECO:0000256" key="4">
    <source>
        <dbReference type="ARBA" id="ARBA00023163"/>
    </source>
</evidence>
<dbReference type="PRINTS" id="PR00039">
    <property type="entry name" value="HTHLYSR"/>
</dbReference>
<organism evidence="5">
    <name type="scientific">Phascolarctobacterium faecium</name>
    <dbReference type="NCBI Taxonomy" id="33025"/>
    <lineage>
        <taxon>Bacteria</taxon>
        <taxon>Bacillati</taxon>
        <taxon>Bacillota</taxon>
        <taxon>Negativicutes</taxon>
        <taxon>Acidaminococcales</taxon>
        <taxon>Acidaminococcaceae</taxon>
        <taxon>Phascolarctobacterium</taxon>
    </lineage>
</organism>
<sequence length="302" mass="35372">MNFNQLRYFVAIVKHGSFWSAALEEYISQSSLSKQIKALETELGVVLFNRTGNKITLTEAGQCFYDYALQLLETKNEMHQELMAFEDTPIEEVKFASIPIVSSYKISTLLSEFQKVNKNRRQVVNYNILEEEQKDVLMLLKNDKVDFAFVRDGFDQLPEYEHRLFMTDEIGLICSQESELAQLQEFDFSMLRDEKIILISPKSEIYRILMEKLRKVNKECNVAATMTRHRNVFSMVANNVGITFFTKRMLEEGHSIEGLKYVPLAMPIYSNVYIVKRKEKTLNATTEKFWKFLCGKYQEYQQ</sequence>
<dbReference type="GO" id="GO:0003677">
    <property type="term" value="F:DNA binding"/>
    <property type="evidence" value="ECO:0007669"/>
    <property type="project" value="UniProtKB-KW"/>
</dbReference>
<dbReference type="SUPFAM" id="SSF53850">
    <property type="entry name" value="Periplasmic binding protein-like II"/>
    <property type="match status" value="1"/>
</dbReference>
<dbReference type="EMBL" id="CBDS010000087">
    <property type="protein sequence ID" value="CDB46475.1"/>
    <property type="molecule type" value="Genomic_DNA"/>
</dbReference>
<reference evidence="5" key="1">
    <citation type="submission" date="2012-11" db="EMBL/GenBank/DDBJ databases">
        <title>Dependencies among metagenomic species, viruses, plasmids and units of genetic variation.</title>
        <authorList>
            <person name="Nielsen H.B."/>
            <person name="Almeida M."/>
            <person name="Juncker A.S."/>
            <person name="Rasmussen S."/>
            <person name="Li J."/>
            <person name="Sunagawa S."/>
            <person name="Plichta D."/>
            <person name="Gautier L."/>
            <person name="Le Chatelier E."/>
            <person name="Peletier E."/>
            <person name="Bonde I."/>
            <person name="Nielsen T."/>
            <person name="Manichanh C."/>
            <person name="Arumugam M."/>
            <person name="Batto J."/>
            <person name="Santos M.B.Q.D."/>
            <person name="Blom N."/>
            <person name="Borruel N."/>
            <person name="Burgdorf K.S."/>
            <person name="Boumezbeur F."/>
            <person name="Casellas F."/>
            <person name="Dore J."/>
            <person name="Guarner F."/>
            <person name="Hansen T."/>
            <person name="Hildebrand F."/>
            <person name="Kaas R.S."/>
            <person name="Kennedy S."/>
            <person name="Kristiansen K."/>
            <person name="Kultima J.R."/>
            <person name="Leonard P."/>
            <person name="Levenez F."/>
            <person name="Lund O."/>
            <person name="Moumen B."/>
            <person name="Le Paslier D."/>
            <person name="Pons N."/>
            <person name="Pedersen O."/>
            <person name="Prifti E."/>
            <person name="Qin J."/>
            <person name="Raes J."/>
            <person name="Tap J."/>
            <person name="Tims S."/>
            <person name="Ussery D.W."/>
            <person name="Yamada T."/>
            <person name="MetaHit consortium"/>
            <person name="Renault P."/>
            <person name="Sicheritz-Ponten T."/>
            <person name="Bork P."/>
            <person name="Wang J."/>
            <person name="Brunak S."/>
            <person name="Ehrlich S.D."/>
        </authorList>
    </citation>
    <scope>NUCLEOTIDE SEQUENCE [LARGE SCALE GENOMIC DNA]</scope>
</reference>
<evidence type="ECO:0000256" key="2">
    <source>
        <dbReference type="ARBA" id="ARBA00023015"/>
    </source>
</evidence>
<protein>
    <submittedName>
        <fullName evidence="5">LysR substrate-binding protein</fullName>
    </submittedName>
</protein>
<dbReference type="HOGENOM" id="CLU_039613_6_2_9"/>
<dbReference type="RefSeq" id="WP_021718431.1">
    <property type="nucleotide sequence ID" value="NZ_CALXOS010000001.1"/>
</dbReference>
<dbReference type="eggNOG" id="COG0583">
    <property type="taxonomic scope" value="Bacteria"/>
</dbReference>
<comment type="caution">
    <text evidence="5">The sequence shown here is derived from an EMBL/GenBank/DDBJ whole genome shotgun (WGS) entry which is preliminary data.</text>
</comment>
<dbReference type="CDD" id="cd05466">
    <property type="entry name" value="PBP2_LTTR_substrate"/>
    <property type="match status" value="1"/>
</dbReference>